<organism evidence="2 3">
    <name type="scientific">Galleria mellonella</name>
    <name type="common">Greater wax moth</name>
    <dbReference type="NCBI Taxonomy" id="7137"/>
    <lineage>
        <taxon>Eukaryota</taxon>
        <taxon>Metazoa</taxon>
        <taxon>Ecdysozoa</taxon>
        <taxon>Arthropoda</taxon>
        <taxon>Hexapoda</taxon>
        <taxon>Insecta</taxon>
        <taxon>Pterygota</taxon>
        <taxon>Neoptera</taxon>
        <taxon>Endopterygota</taxon>
        <taxon>Lepidoptera</taxon>
        <taxon>Glossata</taxon>
        <taxon>Ditrysia</taxon>
        <taxon>Pyraloidea</taxon>
        <taxon>Pyralidae</taxon>
        <taxon>Galleriinae</taxon>
        <taxon>Galleria</taxon>
    </lineage>
</organism>
<keyword evidence="1" id="KW-1133">Transmembrane helix</keyword>
<gene>
    <name evidence="3" type="primary">LOC113521771</name>
</gene>
<feature type="transmembrane region" description="Helical" evidence="1">
    <location>
        <begin position="7"/>
        <end position="27"/>
    </location>
</feature>
<keyword evidence="1" id="KW-0812">Transmembrane</keyword>
<accession>A0A6J1X299</accession>
<dbReference type="KEGG" id="gmw:113521771"/>
<proteinExistence type="predicted"/>
<evidence type="ECO:0000313" key="3">
    <source>
        <dbReference type="RefSeq" id="XP_026763226.1"/>
    </source>
</evidence>
<dbReference type="OrthoDB" id="7479684at2759"/>
<evidence type="ECO:0000313" key="2">
    <source>
        <dbReference type="Proteomes" id="UP001652740"/>
    </source>
</evidence>
<evidence type="ECO:0000256" key="1">
    <source>
        <dbReference type="SAM" id="Phobius"/>
    </source>
</evidence>
<dbReference type="Proteomes" id="UP001652740">
    <property type="component" value="Unplaced"/>
</dbReference>
<reference evidence="3" key="1">
    <citation type="submission" date="2025-08" db="UniProtKB">
        <authorList>
            <consortium name="RefSeq"/>
        </authorList>
    </citation>
    <scope>IDENTIFICATION</scope>
    <source>
        <tissue evidence="3">Whole larvae</tissue>
    </source>
</reference>
<feature type="transmembrane region" description="Helical" evidence="1">
    <location>
        <begin position="67"/>
        <end position="86"/>
    </location>
</feature>
<dbReference type="GeneID" id="113521771"/>
<keyword evidence="2" id="KW-1185">Reference proteome</keyword>
<dbReference type="InParanoid" id="A0A6J1X299"/>
<dbReference type="AlphaFoldDB" id="A0A6J1X299"/>
<dbReference type="RefSeq" id="XP_026763226.1">
    <property type="nucleotide sequence ID" value="XM_026907425.3"/>
</dbReference>
<keyword evidence="1" id="KW-0472">Membrane</keyword>
<protein>
    <submittedName>
        <fullName evidence="3">Uncharacterized protein LOC113521771</fullName>
    </submittedName>
</protein>
<sequence>MPLSTCTSGLVVTALVALLLLPAQYYVPNLYFKSDEEFQTPPQITPVPTSTHVWFDLASAHVPPLDLIFTIVLLTLAFITYIFEWIQRKIMERRIMKLNQYLSASLDRLRAWDARQEQLEGTLRMVHNATAEYNLLLYLLLRKHRCLAAHAGPPSNCFFDKDLDDELFSLRNPNLEPQVL</sequence>
<name>A0A6J1X299_GALME</name>